<dbReference type="AlphaFoldDB" id="A0A8J2NKM1"/>
<dbReference type="GO" id="GO:0008270">
    <property type="term" value="F:zinc ion binding"/>
    <property type="evidence" value="ECO:0007669"/>
    <property type="project" value="UniProtKB-KW"/>
</dbReference>
<gene>
    <name evidence="4" type="ORF">FEQUK3_LOCUS12308</name>
</gene>
<evidence type="ECO:0000259" key="3">
    <source>
        <dbReference type="PROSITE" id="PS50158"/>
    </source>
</evidence>
<dbReference type="Pfam" id="PF00098">
    <property type="entry name" value="zf-CCHC"/>
    <property type="match status" value="1"/>
</dbReference>
<protein>
    <recommendedName>
        <fullName evidence="3">CCHC-type domain-containing protein</fullName>
    </recommendedName>
</protein>
<evidence type="ECO:0000256" key="2">
    <source>
        <dbReference type="SAM" id="MobiDB-lite"/>
    </source>
</evidence>
<keyword evidence="1" id="KW-0863">Zinc-finger</keyword>
<evidence type="ECO:0000313" key="4">
    <source>
        <dbReference type="EMBL" id="CAG7566602.1"/>
    </source>
</evidence>
<dbReference type="Proteomes" id="UP000693738">
    <property type="component" value="Unassembled WGS sequence"/>
</dbReference>
<dbReference type="GO" id="GO:0003676">
    <property type="term" value="F:nucleic acid binding"/>
    <property type="evidence" value="ECO:0007669"/>
    <property type="project" value="InterPro"/>
</dbReference>
<evidence type="ECO:0000256" key="1">
    <source>
        <dbReference type="PROSITE-ProRule" id="PRU00047"/>
    </source>
</evidence>
<dbReference type="EMBL" id="CAJSTJ010000206">
    <property type="protein sequence ID" value="CAG7566602.1"/>
    <property type="molecule type" value="Genomic_DNA"/>
</dbReference>
<comment type="caution">
    <text evidence="4">The sequence shown here is derived from an EMBL/GenBank/DDBJ whole genome shotgun (WGS) entry which is preliminary data.</text>
</comment>
<organism evidence="4 5">
    <name type="scientific">Fusarium equiseti</name>
    <name type="common">Fusarium scirpi</name>
    <dbReference type="NCBI Taxonomy" id="61235"/>
    <lineage>
        <taxon>Eukaryota</taxon>
        <taxon>Fungi</taxon>
        <taxon>Dikarya</taxon>
        <taxon>Ascomycota</taxon>
        <taxon>Pezizomycotina</taxon>
        <taxon>Sordariomycetes</taxon>
        <taxon>Hypocreomycetidae</taxon>
        <taxon>Hypocreales</taxon>
        <taxon>Nectriaceae</taxon>
        <taxon>Fusarium</taxon>
        <taxon>Fusarium incarnatum-equiseti species complex</taxon>
    </lineage>
</organism>
<feature type="domain" description="CCHC-type" evidence="3">
    <location>
        <begin position="47"/>
        <end position="63"/>
    </location>
</feature>
<reference evidence="4" key="1">
    <citation type="submission" date="2021-05" db="EMBL/GenBank/DDBJ databases">
        <authorList>
            <person name="Khan N."/>
        </authorList>
    </citation>
    <scope>NUCLEOTIDE SEQUENCE</scope>
</reference>
<accession>A0A8J2NKM1</accession>
<feature type="region of interest" description="Disordered" evidence="2">
    <location>
        <begin position="113"/>
        <end position="133"/>
    </location>
</feature>
<feature type="region of interest" description="Disordered" evidence="2">
    <location>
        <begin position="62"/>
        <end position="97"/>
    </location>
</feature>
<evidence type="ECO:0000313" key="5">
    <source>
        <dbReference type="Proteomes" id="UP000693738"/>
    </source>
</evidence>
<dbReference type="PROSITE" id="PS50158">
    <property type="entry name" value="ZF_CCHC"/>
    <property type="match status" value="1"/>
</dbReference>
<sequence length="165" mass="17505">MSYHSAQIGNATGEAIAALHREGILGGGRRGGGGGGGDPGIRKGAKRCFHCGSEGHLVRDCPRKAKRVAQEAQQAASPPTPPPARPSTCPATTQSPVQETIDVRVGIILPPHGPQFAPLPAPPPAPEPRTGGPPARLGLEWSELFNRFYYVPFLDGSVEWYEEQR</sequence>
<keyword evidence="1" id="KW-0479">Metal-binding</keyword>
<feature type="compositionally biased region" description="Pro residues" evidence="2">
    <location>
        <begin position="113"/>
        <end position="127"/>
    </location>
</feature>
<name>A0A8J2NKM1_FUSEQ</name>
<keyword evidence="1" id="KW-0862">Zinc</keyword>
<dbReference type="InterPro" id="IPR001878">
    <property type="entry name" value="Znf_CCHC"/>
</dbReference>
<proteinExistence type="predicted"/>
<dbReference type="SMART" id="SM00343">
    <property type="entry name" value="ZnF_C2HC"/>
    <property type="match status" value="1"/>
</dbReference>